<dbReference type="STRING" id="685588.A0A067TAE2"/>
<evidence type="ECO:0000256" key="2">
    <source>
        <dbReference type="SAM" id="Phobius"/>
    </source>
</evidence>
<feature type="compositionally biased region" description="Polar residues" evidence="1">
    <location>
        <begin position="177"/>
        <end position="189"/>
    </location>
</feature>
<keyword evidence="4" id="KW-1185">Reference proteome</keyword>
<dbReference type="EMBL" id="KL142372">
    <property type="protein sequence ID" value="KDR80111.1"/>
    <property type="molecule type" value="Genomic_DNA"/>
</dbReference>
<feature type="transmembrane region" description="Helical" evidence="2">
    <location>
        <begin position="574"/>
        <end position="591"/>
    </location>
</feature>
<feature type="transmembrane region" description="Helical" evidence="2">
    <location>
        <begin position="696"/>
        <end position="717"/>
    </location>
</feature>
<accession>A0A067TAE2</accession>
<feature type="transmembrane region" description="Helical" evidence="2">
    <location>
        <begin position="661"/>
        <end position="684"/>
    </location>
</feature>
<dbReference type="HOGENOM" id="CLU_015091_1_0_1"/>
<feature type="transmembrane region" description="Helical" evidence="2">
    <location>
        <begin position="612"/>
        <end position="629"/>
    </location>
</feature>
<evidence type="ECO:0000313" key="3">
    <source>
        <dbReference type="EMBL" id="KDR80111.1"/>
    </source>
</evidence>
<organism evidence="3 4">
    <name type="scientific">Galerina marginata (strain CBS 339.88)</name>
    <dbReference type="NCBI Taxonomy" id="685588"/>
    <lineage>
        <taxon>Eukaryota</taxon>
        <taxon>Fungi</taxon>
        <taxon>Dikarya</taxon>
        <taxon>Basidiomycota</taxon>
        <taxon>Agaricomycotina</taxon>
        <taxon>Agaricomycetes</taxon>
        <taxon>Agaricomycetidae</taxon>
        <taxon>Agaricales</taxon>
        <taxon>Agaricineae</taxon>
        <taxon>Strophariaceae</taxon>
        <taxon>Galerina</taxon>
    </lineage>
</organism>
<keyword evidence="2" id="KW-0812">Transmembrane</keyword>
<protein>
    <recommendedName>
        <fullName evidence="5">WW domain-containing protein</fullName>
    </recommendedName>
</protein>
<feature type="region of interest" description="Disordered" evidence="1">
    <location>
        <begin position="727"/>
        <end position="747"/>
    </location>
</feature>
<evidence type="ECO:0000313" key="4">
    <source>
        <dbReference type="Proteomes" id="UP000027222"/>
    </source>
</evidence>
<proteinExistence type="predicted"/>
<evidence type="ECO:0008006" key="5">
    <source>
        <dbReference type="Google" id="ProtNLM"/>
    </source>
</evidence>
<reference evidence="4" key="1">
    <citation type="journal article" date="2014" name="Proc. Natl. Acad. Sci. U.S.A.">
        <title>Extensive sampling of basidiomycete genomes demonstrates inadequacy of the white-rot/brown-rot paradigm for wood decay fungi.</title>
        <authorList>
            <person name="Riley R."/>
            <person name="Salamov A.A."/>
            <person name="Brown D.W."/>
            <person name="Nagy L.G."/>
            <person name="Floudas D."/>
            <person name="Held B.W."/>
            <person name="Levasseur A."/>
            <person name="Lombard V."/>
            <person name="Morin E."/>
            <person name="Otillar R."/>
            <person name="Lindquist E.A."/>
            <person name="Sun H."/>
            <person name="LaButti K.M."/>
            <person name="Schmutz J."/>
            <person name="Jabbour D."/>
            <person name="Luo H."/>
            <person name="Baker S.E."/>
            <person name="Pisabarro A.G."/>
            <person name="Walton J.D."/>
            <person name="Blanchette R.A."/>
            <person name="Henrissat B."/>
            <person name="Martin F."/>
            <person name="Cullen D."/>
            <person name="Hibbett D.S."/>
            <person name="Grigoriev I.V."/>
        </authorList>
    </citation>
    <scope>NUCLEOTIDE SEQUENCE [LARGE SCALE GENOMIC DNA]</scope>
    <source>
        <strain evidence="4">CBS 339.88</strain>
    </source>
</reference>
<feature type="region of interest" description="Disordered" evidence="1">
    <location>
        <begin position="169"/>
        <end position="227"/>
    </location>
</feature>
<sequence length="778" mass="88603">MVTASQLPRLLAQIRLYLRQILKGGVHTKALTQLLRRLVFWWSFLRSRWKTWRKPPERIEKPPSSDAVDLGRGLEPHEELEERVIHPDPTHAAGHYTINSNGEVVSLDNVAPSLYPYSGTGIRDASRSSQNLHVSRSAHNLAITTRIASRSSQHIGGSEYANSMYSVSEADDPEQNDPITITVEPTSPKSPTPDRKYSASLPQFPHHHAEYSQHRSSSPIIRQPEVSSPREIEVASINIPTRPASASPIYLENPRITPVMPEASERYINRPRIRKRETVMTIQPLTITFENPVPDGWVKYLHPEGGRYFFHKDKRIYTDADLYNSRIFTQLCQDVDTLEHFTSANGITLPEDSDLVIELQHDEDGDLQATYYYAHHLSRSIFFLDTYEAENLSVWSEAPGATSKSHLRHEIEAQYWFFLQLFPHSLEITEDLACELRDVILFFIGDGMTSPSSTSPYNLDDLHKLLSLADKLQKNIGRESAGATALLARLMYMFVHSRFLNFYGETCARIERHYSVYGTPIVSRTWLVKSLSPLLFSAPDFHLQTLQKMWVDGLMHKAVWDMSVKKMSDEWQEFVLFATVMLNANVAFLAIQSVDSDSDNLPYRSPAQISSYLSVVASIGSIVLGLLLIRQNRTKSRESADEMQDFMSNRSHPRLGLETLAILYSLPYALLMWGMVSFLAAFCFMCFQHSNIQARAVVGPFCFVVAILIVWCVWTLWEVQPEPDPILPPPELDEKDDRFSHKSSEREVAQPTMLSRLLLSLPAFLIRRQSVDSQRTVV</sequence>
<name>A0A067TAE2_GALM3</name>
<keyword evidence="2" id="KW-1133">Transmembrane helix</keyword>
<feature type="compositionally biased region" description="Basic and acidic residues" evidence="1">
    <location>
        <begin position="735"/>
        <end position="747"/>
    </location>
</feature>
<keyword evidence="2" id="KW-0472">Membrane</keyword>
<dbReference type="OrthoDB" id="2657661at2759"/>
<evidence type="ECO:0000256" key="1">
    <source>
        <dbReference type="SAM" id="MobiDB-lite"/>
    </source>
</evidence>
<gene>
    <name evidence="3" type="ORF">GALMADRAFT_136654</name>
</gene>
<dbReference type="AlphaFoldDB" id="A0A067TAE2"/>
<dbReference type="Proteomes" id="UP000027222">
    <property type="component" value="Unassembled WGS sequence"/>
</dbReference>